<accession>A0ABU1BJH5</accession>
<dbReference type="RefSeq" id="WP_338434973.1">
    <property type="nucleotide sequence ID" value="NZ_JAUYVH010000001.1"/>
</dbReference>
<name>A0ABU1BJH5_9BURK</name>
<evidence type="ECO:0000313" key="2">
    <source>
        <dbReference type="EMBL" id="MDQ9169145.1"/>
    </source>
</evidence>
<evidence type="ECO:0000256" key="1">
    <source>
        <dbReference type="SAM" id="Phobius"/>
    </source>
</evidence>
<reference evidence="2 3" key="1">
    <citation type="submission" date="2023-08" db="EMBL/GenBank/DDBJ databases">
        <title>Oxalobacteraceae gen .nov., isolated from river sludge outside the plant.</title>
        <authorList>
            <person name="Zhao S.Y."/>
        </authorList>
    </citation>
    <scope>NUCLEOTIDE SEQUENCE [LARGE SCALE GENOMIC DNA]</scope>
    <source>
        <strain evidence="2 3">R-40</strain>
    </source>
</reference>
<dbReference type="Proteomes" id="UP001225596">
    <property type="component" value="Unassembled WGS sequence"/>
</dbReference>
<dbReference type="InterPro" id="IPR021218">
    <property type="entry name" value="DUF2784"/>
</dbReference>
<gene>
    <name evidence="2" type="ORF">Q8A64_01845</name>
</gene>
<proteinExistence type="predicted"/>
<feature type="transmembrane region" description="Helical" evidence="1">
    <location>
        <begin position="54"/>
        <end position="74"/>
    </location>
</feature>
<sequence length="143" mass="16767">MDRLFWYRFSADAVLLLHVAIVCFVILGPVLIVAGNMRGWRWVNALSFRATHAAAILVVIAESWVGIACPLTILEMRLRERAGFAVYDGSFIEYWLQRFLYYDFPAWAFTVSYSLFGLLVLAVWWRFPPDPWQTGKKIRHHWR</sequence>
<dbReference type="Pfam" id="PF10861">
    <property type="entry name" value="DUF2784"/>
    <property type="match status" value="1"/>
</dbReference>
<keyword evidence="3" id="KW-1185">Reference proteome</keyword>
<feature type="transmembrane region" description="Helical" evidence="1">
    <location>
        <begin position="106"/>
        <end position="127"/>
    </location>
</feature>
<dbReference type="EMBL" id="JAUYVH010000001">
    <property type="protein sequence ID" value="MDQ9169145.1"/>
    <property type="molecule type" value="Genomic_DNA"/>
</dbReference>
<keyword evidence="1" id="KW-0472">Membrane</keyword>
<organism evidence="2 3">
    <name type="scientific">Keguizhuia sedimenti</name>
    <dbReference type="NCBI Taxonomy" id="3064264"/>
    <lineage>
        <taxon>Bacteria</taxon>
        <taxon>Pseudomonadati</taxon>
        <taxon>Pseudomonadota</taxon>
        <taxon>Betaproteobacteria</taxon>
        <taxon>Burkholderiales</taxon>
        <taxon>Oxalobacteraceae</taxon>
        <taxon>Keguizhuia</taxon>
    </lineage>
</organism>
<keyword evidence="1" id="KW-1133">Transmembrane helix</keyword>
<keyword evidence="1" id="KW-0812">Transmembrane</keyword>
<comment type="caution">
    <text evidence="2">The sequence shown here is derived from an EMBL/GenBank/DDBJ whole genome shotgun (WGS) entry which is preliminary data.</text>
</comment>
<evidence type="ECO:0000313" key="3">
    <source>
        <dbReference type="Proteomes" id="UP001225596"/>
    </source>
</evidence>
<feature type="transmembrane region" description="Helical" evidence="1">
    <location>
        <begin position="12"/>
        <end position="34"/>
    </location>
</feature>
<protein>
    <submittedName>
        <fullName evidence="2">DUF2784 domain-containing protein</fullName>
    </submittedName>
</protein>